<proteinExistence type="predicted"/>
<reference evidence="4" key="1">
    <citation type="submission" date="2016-10" db="EMBL/GenBank/DDBJ databases">
        <authorList>
            <person name="Varghese N."/>
            <person name="Submissions S."/>
        </authorList>
    </citation>
    <scope>NUCLEOTIDE SEQUENCE [LARGE SCALE GENOMIC DNA]</scope>
    <source>
        <strain evidence="4">DSM 21620</strain>
    </source>
</reference>
<evidence type="ECO:0000256" key="2">
    <source>
        <dbReference type="ARBA" id="ARBA00023287"/>
    </source>
</evidence>
<dbReference type="SUPFAM" id="SSF54523">
    <property type="entry name" value="Pili subunits"/>
    <property type="match status" value="1"/>
</dbReference>
<dbReference type="InterPro" id="IPR045584">
    <property type="entry name" value="Pilin-like"/>
</dbReference>
<dbReference type="OrthoDB" id="2454081at2"/>
<dbReference type="Gene3D" id="3.30.700.10">
    <property type="entry name" value="Glycoprotein, Type 4 Pilin"/>
    <property type="match status" value="1"/>
</dbReference>
<protein>
    <submittedName>
        <fullName evidence="3">Type IV pilus assembly protein PilA</fullName>
    </submittedName>
</protein>
<keyword evidence="4" id="KW-1185">Reference proteome</keyword>
<comment type="subcellular location">
    <subcellularLocation>
        <location evidence="1">Cell surface</location>
    </subcellularLocation>
</comment>
<organism evidence="3 4">
    <name type="scientific">Terribacillus halophilus</name>
    <dbReference type="NCBI Taxonomy" id="361279"/>
    <lineage>
        <taxon>Bacteria</taxon>
        <taxon>Bacillati</taxon>
        <taxon>Bacillota</taxon>
        <taxon>Bacilli</taxon>
        <taxon>Bacillales</taxon>
        <taxon>Bacillaceae</taxon>
        <taxon>Terribacillus</taxon>
    </lineage>
</organism>
<dbReference type="AlphaFoldDB" id="A0A1G6SFN6"/>
<dbReference type="Proteomes" id="UP000198666">
    <property type="component" value="Unassembled WGS sequence"/>
</dbReference>
<dbReference type="GO" id="GO:0009986">
    <property type="term" value="C:cell surface"/>
    <property type="evidence" value="ECO:0007669"/>
    <property type="project" value="UniProtKB-SubCell"/>
</dbReference>
<keyword evidence="2" id="KW-0178">Competence</keyword>
<dbReference type="PROSITE" id="PS00409">
    <property type="entry name" value="PROKAR_NTER_METHYL"/>
    <property type="match status" value="1"/>
</dbReference>
<sequence length="135" mass="14316">MKKFLSKKLKSEKGFTLVELLAVIIILGILAAIAIPVIANLIGDSRQDAHNSNAQQMIEAARLAQAQGVDQTSYTLDFLISNEYLSAPSNPEDGGAEYNRETSKVTLEGGQWSAEIFVGNSSTPAGTAGSEEGSE</sequence>
<dbReference type="RefSeq" id="WP_093727716.1">
    <property type="nucleotide sequence ID" value="NZ_FMZB01000007.1"/>
</dbReference>
<gene>
    <name evidence="3" type="ORF">SAMN05421663_107100</name>
</gene>
<evidence type="ECO:0000313" key="3">
    <source>
        <dbReference type="EMBL" id="SDD15688.1"/>
    </source>
</evidence>
<evidence type="ECO:0000256" key="1">
    <source>
        <dbReference type="ARBA" id="ARBA00004241"/>
    </source>
</evidence>
<dbReference type="PANTHER" id="PTHR30093:SF43">
    <property type="entry name" value="SLR2015 PROTEIN"/>
    <property type="match status" value="1"/>
</dbReference>
<accession>A0A1G6SFN6</accession>
<dbReference type="Pfam" id="PF07963">
    <property type="entry name" value="N_methyl"/>
    <property type="match status" value="1"/>
</dbReference>
<dbReference type="NCBIfam" id="TIGR02532">
    <property type="entry name" value="IV_pilin_GFxxxE"/>
    <property type="match status" value="1"/>
</dbReference>
<dbReference type="EMBL" id="FMZB01000007">
    <property type="protein sequence ID" value="SDD15688.1"/>
    <property type="molecule type" value="Genomic_DNA"/>
</dbReference>
<dbReference type="STRING" id="361279.SAMN05421663_107100"/>
<dbReference type="GO" id="GO:0030420">
    <property type="term" value="P:establishment of competence for transformation"/>
    <property type="evidence" value="ECO:0007669"/>
    <property type="project" value="UniProtKB-KW"/>
</dbReference>
<dbReference type="InterPro" id="IPR012902">
    <property type="entry name" value="N_methyl_site"/>
</dbReference>
<dbReference type="PANTHER" id="PTHR30093">
    <property type="entry name" value="GENERAL SECRETION PATHWAY PROTEIN G"/>
    <property type="match status" value="1"/>
</dbReference>
<evidence type="ECO:0000313" key="4">
    <source>
        <dbReference type="Proteomes" id="UP000198666"/>
    </source>
</evidence>
<name>A0A1G6SFN6_9BACI</name>